<dbReference type="AlphaFoldDB" id="A0A5S9Q1W5"/>
<proteinExistence type="predicted"/>
<dbReference type="OrthoDB" id="9868666at2"/>
<name>A0A5S9Q1W5_9GAMM</name>
<organism evidence="1 2">
    <name type="scientific">BD1-7 clade bacterium</name>
    <dbReference type="NCBI Taxonomy" id="2029982"/>
    <lineage>
        <taxon>Bacteria</taxon>
        <taxon>Pseudomonadati</taxon>
        <taxon>Pseudomonadota</taxon>
        <taxon>Gammaproteobacteria</taxon>
        <taxon>Cellvibrionales</taxon>
        <taxon>Spongiibacteraceae</taxon>
        <taxon>BD1-7 clade</taxon>
    </lineage>
</organism>
<reference evidence="1 2" key="1">
    <citation type="submission" date="2019-11" db="EMBL/GenBank/DDBJ databases">
        <authorList>
            <person name="Holert J."/>
        </authorList>
    </citation>
    <scope>NUCLEOTIDE SEQUENCE [LARGE SCALE GENOMIC DNA]</scope>
    <source>
        <strain evidence="1">BC5_2</strain>
    </source>
</reference>
<protein>
    <submittedName>
        <fullName evidence="1">Uncharacterized protein</fullName>
    </submittedName>
</protein>
<dbReference type="Proteomes" id="UP000434580">
    <property type="component" value="Unassembled WGS sequence"/>
</dbReference>
<sequence>MSVLNVQMGQAIWTDARIDQDQLITGAGMPSDSLSSCAAIFMANLGTNNAGLYHYPAGNIDITEVCDLITEMGRVIAPTETYIVYGTFNMMSFFGSGSGGGGDSIVPSDRYSFDLRDYVLRAIPDSTRLRRIPTQTGIACFSMPYNRVCIEYTCPIDSLTDLRHHPPGQYGRYTIAWAGDS</sequence>
<evidence type="ECO:0000313" key="2">
    <source>
        <dbReference type="Proteomes" id="UP000434580"/>
    </source>
</evidence>
<gene>
    <name evidence="1" type="ORF">DPBNPPHM_01484</name>
</gene>
<evidence type="ECO:0000313" key="1">
    <source>
        <dbReference type="EMBL" id="CAA0111432.1"/>
    </source>
</evidence>
<accession>A0A5S9Q1W5</accession>
<dbReference type="EMBL" id="CACSII010000016">
    <property type="protein sequence ID" value="CAA0111432.1"/>
    <property type="molecule type" value="Genomic_DNA"/>
</dbReference>